<evidence type="ECO:0000259" key="2">
    <source>
        <dbReference type="SMART" id="SM00342"/>
    </source>
</evidence>
<proteinExistence type="predicted"/>
<accession>A0A418HMZ2</accession>
<organism evidence="3 4">
    <name type="scientific">Staphylococcus gallinarum</name>
    <dbReference type="NCBI Taxonomy" id="1293"/>
    <lineage>
        <taxon>Bacteria</taxon>
        <taxon>Bacillati</taxon>
        <taxon>Bacillota</taxon>
        <taxon>Bacilli</taxon>
        <taxon>Bacillales</taxon>
        <taxon>Staphylococcaceae</taxon>
        <taxon>Staphylococcus</taxon>
    </lineage>
</organism>
<keyword evidence="1" id="KW-0238">DNA-binding</keyword>
<evidence type="ECO:0000256" key="1">
    <source>
        <dbReference type="ARBA" id="ARBA00023125"/>
    </source>
</evidence>
<evidence type="ECO:0000313" key="4">
    <source>
        <dbReference type="Proteomes" id="UP000283576"/>
    </source>
</evidence>
<gene>
    <name evidence="3" type="ORF">BUZ01_07420</name>
</gene>
<feature type="domain" description="HTH araC/xylS-type" evidence="2">
    <location>
        <begin position="148"/>
        <end position="230"/>
    </location>
</feature>
<evidence type="ECO:0000313" key="3">
    <source>
        <dbReference type="EMBL" id="RIL42683.1"/>
    </source>
</evidence>
<comment type="caution">
    <text evidence="3">The sequence shown here is derived from an EMBL/GenBank/DDBJ whole genome shotgun (WGS) entry which is preliminary data.</text>
</comment>
<reference evidence="3 4" key="1">
    <citation type="journal article" date="2016" name="Front. Microbiol.">
        <title>Comprehensive Phylogenetic Analysis of Bovine Non-aureus Staphylococci Species Based on Whole-Genome Sequencing.</title>
        <authorList>
            <person name="Naushad S."/>
            <person name="Barkema H.W."/>
            <person name="Luby C."/>
            <person name="Condas L.A."/>
            <person name="Nobrega D.B."/>
            <person name="Carson D.A."/>
            <person name="De Buck J."/>
        </authorList>
    </citation>
    <scope>NUCLEOTIDE SEQUENCE [LARGE SCALE GENOMIC DNA]</scope>
    <source>
        <strain evidence="3 4">SNUC 1388</strain>
    </source>
</reference>
<dbReference type="InterPro" id="IPR018060">
    <property type="entry name" value="HTH_AraC"/>
</dbReference>
<dbReference type="EMBL" id="QXRZ01000004">
    <property type="protein sequence ID" value="RIL42683.1"/>
    <property type="molecule type" value="Genomic_DNA"/>
</dbReference>
<dbReference type="PANTHER" id="PTHR43280">
    <property type="entry name" value="ARAC-FAMILY TRANSCRIPTIONAL REGULATOR"/>
    <property type="match status" value="1"/>
</dbReference>
<dbReference type="PANTHER" id="PTHR43280:SF2">
    <property type="entry name" value="HTH-TYPE TRANSCRIPTIONAL REGULATOR EXSA"/>
    <property type="match status" value="1"/>
</dbReference>
<dbReference type="Gene3D" id="1.10.10.60">
    <property type="entry name" value="Homeodomain-like"/>
    <property type="match status" value="1"/>
</dbReference>
<dbReference type="GO" id="GO:0043565">
    <property type="term" value="F:sequence-specific DNA binding"/>
    <property type="evidence" value="ECO:0007669"/>
    <property type="project" value="InterPro"/>
</dbReference>
<dbReference type="SMART" id="SM00342">
    <property type="entry name" value="HTH_ARAC"/>
    <property type="match status" value="1"/>
</dbReference>
<dbReference type="GO" id="GO:0003700">
    <property type="term" value="F:DNA-binding transcription factor activity"/>
    <property type="evidence" value="ECO:0007669"/>
    <property type="project" value="InterPro"/>
</dbReference>
<dbReference type="Proteomes" id="UP000283576">
    <property type="component" value="Unassembled WGS sequence"/>
</dbReference>
<protein>
    <recommendedName>
        <fullName evidence="2">HTH araC/xylS-type domain-containing protein</fullName>
    </recommendedName>
</protein>
<dbReference type="AlphaFoldDB" id="A0A418HMZ2"/>
<name>A0A418HMZ2_STAGA</name>
<sequence length="236" mass="27892">MRTLYFVNIYYLLDGNLTILNDTCLIKYQEKELFWVHDYDNFKLIDFTGTLVRLTFNNFYYHEITRNLSLEQIVKQSPPSPNTIEQQFNTVVTAKITHHSTMIQTALNQLIQYIFHVDVHHKAADVTTSNSAIIEAIVKHINQCSTDKHSCLWFAQRYYLNYSYLSREFSTFMSCPLSEYILGCKIHASTCELSRGCPSEQLWEKYNFKSHQDYIAHFQRFHHCSPHEIVRPVTDR</sequence>